<dbReference type="Pfam" id="PF07859">
    <property type="entry name" value="Abhydrolase_3"/>
    <property type="match status" value="1"/>
</dbReference>
<reference evidence="3 4" key="1">
    <citation type="submission" date="2016-10" db="EMBL/GenBank/DDBJ databases">
        <authorList>
            <person name="de Groot N.N."/>
        </authorList>
    </citation>
    <scope>NUCLEOTIDE SEQUENCE [LARGE SCALE GENOMIC DNA]</scope>
    <source>
        <strain evidence="3 4">CGMCC 1.5058</strain>
    </source>
</reference>
<gene>
    <name evidence="3" type="ORF">SAMN05421804_10125</name>
</gene>
<feature type="domain" description="Alpha/beta hydrolase fold-3" evidence="2">
    <location>
        <begin position="71"/>
        <end position="281"/>
    </location>
</feature>
<keyword evidence="1" id="KW-0378">Hydrolase</keyword>
<dbReference type="SUPFAM" id="SSF53474">
    <property type="entry name" value="alpha/beta-Hydrolases"/>
    <property type="match status" value="1"/>
</dbReference>
<organism evidence="3 4">
    <name type="scientific">Proteiniclasticum ruminis</name>
    <dbReference type="NCBI Taxonomy" id="398199"/>
    <lineage>
        <taxon>Bacteria</taxon>
        <taxon>Bacillati</taxon>
        <taxon>Bacillota</taxon>
        <taxon>Clostridia</taxon>
        <taxon>Eubacteriales</taxon>
        <taxon>Clostridiaceae</taxon>
        <taxon>Proteiniclasticum</taxon>
    </lineage>
</organism>
<dbReference type="PANTHER" id="PTHR48081">
    <property type="entry name" value="AB HYDROLASE SUPERFAMILY PROTEIN C4A8.06C"/>
    <property type="match status" value="1"/>
</dbReference>
<accession>A0A1G8FSY4</accession>
<protein>
    <submittedName>
        <fullName evidence="3">Acetyl esterase/lipase</fullName>
    </submittedName>
</protein>
<evidence type="ECO:0000313" key="3">
    <source>
        <dbReference type="EMBL" id="SDH85220.1"/>
    </source>
</evidence>
<dbReference type="Proteomes" id="UP000183255">
    <property type="component" value="Unassembled WGS sequence"/>
</dbReference>
<dbReference type="AlphaFoldDB" id="A0A1G8FSY4"/>
<dbReference type="InterPro" id="IPR013094">
    <property type="entry name" value="AB_hydrolase_3"/>
</dbReference>
<evidence type="ECO:0000313" key="4">
    <source>
        <dbReference type="Proteomes" id="UP000183255"/>
    </source>
</evidence>
<dbReference type="InterPro" id="IPR029058">
    <property type="entry name" value="AB_hydrolase_fold"/>
</dbReference>
<proteinExistence type="predicted"/>
<dbReference type="Gene3D" id="3.40.50.1820">
    <property type="entry name" value="alpha/beta hydrolase"/>
    <property type="match status" value="1"/>
</dbReference>
<dbReference type="GO" id="GO:0016787">
    <property type="term" value="F:hydrolase activity"/>
    <property type="evidence" value="ECO:0007669"/>
    <property type="project" value="UniProtKB-KW"/>
</dbReference>
<sequence length="321" mass="36232">MKPLKKITLKALSSINLNIKKNYRLYRKVQRIITTPLKPDYETLDEKIMVGEREIPVRVFSPPGIEMNKVMIFFHGGGWVTGDIDTYTPICSSLADSCRQTVISVDYRLAPEYPFPKGLIDCYIATKAIFLEADKLGIHPDDITLVGDSAGGNLAAAVSILAAKKKEFSPKRQILIYPSTYYDHSPASPFASVTENGEDYILTARRIEDYMDLYVPVKKERLNPFVAPLLSENLNDQPNTLLITAEFDPLRDEGDAYGMKLREFGNAVRTFCIKGAIHGFLGNPLAIDEIRKTHELIKIFLNEPVQEGRVKDERTEEIQME</sequence>
<dbReference type="EMBL" id="FNDZ01000001">
    <property type="protein sequence ID" value="SDH85220.1"/>
    <property type="molecule type" value="Genomic_DNA"/>
</dbReference>
<dbReference type="PANTHER" id="PTHR48081:SF8">
    <property type="entry name" value="ALPHA_BETA HYDROLASE FOLD-3 DOMAIN-CONTAINING PROTEIN-RELATED"/>
    <property type="match status" value="1"/>
</dbReference>
<evidence type="ECO:0000256" key="1">
    <source>
        <dbReference type="ARBA" id="ARBA00022801"/>
    </source>
</evidence>
<evidence type="ECO:0000259" key="2">
    <source>
        <dbReference type="Pfam" id="PF07859"/>
    </source>
</evidence>
<dbReference type="InterPro" id="IPR050300">
    <property type="entry name" value="GDXG_lipolytic_enzyme"/>
</dbReference>
<name>A0A1G8FSY4_9CLOT</name>
<dbReference type="RefSeq" id="WP_036909016.1">
    <property type="nucleotide sequence ID" value="NZ_FNDZ01000001.1"/>
</dbReference>